<protein>
    <submittedName>
        <fullName evidence="2">Uncharacterized protein</fullName>
    </submittedName>
</protein>
<evidence type="ECO:0000313" key="3">
    <source>
        <dbReference type="Proteomes" id="UP000031512"/>
    </source>
</evidence>
<organism evidence="2 3">
    <name type="scientific">Theileria equi strain WA</name>
    <dbReference type="NCBI Taxonomy" id="1537102"/>
    <lineage>
        <taxon>Eukaryota</taxon>
        <taxon>Sar</taxon>
        <taxon>Alveolata</taxon>
        <taxon>Apicomplexa</taxon>
        <taxon>Aconoidasida</taxon>
        <taxon>Piroplasmida</taxon>
        <taxon>Theileriidae</taxon>
        <taxon>Theileria</taxon>
    </lineage>
</organism>
<accession>L0AW92</accession>
<feature type="compositionally biased region" description="Basic and acidic residues" evidence="1">
    <location>
        <begin position="1"/>
        <end position="10"/>
    </location>
</feature>
<dbReference type="RefSeq" id="XP_004828962.1">
    <property type="nucleotide sequence ID" value="XM_004828905.1"/>
</dbReference>
<evidence type="ECO:0000256" key="1">
    <source>
        <dbReference type="SAM" id="MobiDB-lite"/>
    </source>
</evidence>
<gene>
    <name evidence="2" type="ORF">BEWA_021440</name>
</gene>
<dbReference type="AlphaFoldDB" id="L0AW92"/>
<dbReference type="eggNOG" id="ENOG502TN41">
    <property type="taxonomic scope" value="Eukaryota"/>
</dbReference>
<sequence>MVKREVKVNDTPDESSPSGDPVVEESLILLDFPEFHSTCLFNDSSFEPALEENSFGTLHKITNCSFNKIDIGGIDTKTPMCILNDHIPFSGTHMKNGLTYVLIDKDSLQLSEDETKIDSGSTEEKSVWYTRNCVEFTAKL</sequence>
<evidence type="ECO:0000313" key="2">
    <source>
        <dbReference type="EMBL" id="AFZ79296.1"/>
    </source>
</evidence>
<dbReference type="Proteomes" id="UP000031512">
    <property type="component" value="Chromosome 1"/>
</dbReference>
<name>L0AW92_THEEQ</name>
<dbReference type="EMBL" id="CP001669">
    <property type="protein sequence ID" value="AFZ79296.1"/>
    <property type="molecule type" value="Genomic_DNA"/>
</dbReference>
<proteinExistence type="predicted"/>
<reference evidence="2 3" key="1">
    <citation type="journal article" date="2012" name="BMC Genomics">
        <title>Comparative genomic analysis and phylogenetic position of Theileria equi.</title>
        <authorList>
            <person name="Kappmeyer L.S."/>
            <person name="Thiagarajan M."/>
            <person name="Herndon D.R."/>
            <person name="Ramsay J.D."/>
            <person name="Caler E."/>
            <person name="Djikeng A."/>
            <person name="Gillespie J.J."/>
            <person name="Lau A.O."/>
            <person name="Roalson E.H."/>
            <person name="Silva J.C."/>
            <person name="Silva M.G."/>
            <person name="Suarez C.E."/>
            <person name="Ueti M.W."/>
            <person name="Nene V.M."/>
            <person name="Mealey R.H."/>
            <person name="Knowles D.P."/>
            <person name="Brayton K.A."/>
        </authorList>
    </citation>
    <scope>NUCLEOTIDE SEQUENCE [LARGE SCALE GENOMIC DNA]</scope>
    <source>
        <strain evidence="2 3">WA</strain>
    </source>
</reference>
<keyword evidence="3" id="KW-1185">Reference proteome</keyword>
<feature type="region of interest" description="Disordered" evidence="1">
    <location>
        <begin position="1"/>
        <end position="21"/>
    </location>
</feature>
<dbReference type="OrthoDB" id="361873at2759"/>
<dbReference type="VEuPathDB" id="PiroplasmaDB:BEWA_021440"/>
<dbReference type="GeneID" id="15803734"/>
<dbReference type="KEGG" id="beq:BEWA_021440"/>